<evidence type="ECO:0000313" key="2">
    <source>
        <dbReference type="Proteomes" id="UP001163798"/>
    </source>
</evidence>
<accession>A0AA38NMQ0</accession>
<organism evidence="1 2">
    <name type="scientific">Lentinula aff. detonsa</name>
    <dbReference type="NCBI Taxonomy" id="2804958"/>
    <lineage>
        <taxon>Eukaryota</taxon>
        <taxon>Fungi</taxon>
        <taxon>Dikarya</taxon>
        <taxon>Basidiomycota</taxon>
        <taxon>Agaricomycotina</taxon>
        <taxon>Agaricomycetes</taxon>
        <taxon>Agaricomycetidae</taxon>
        <taxon>Agaricales</taxon>
        <taxon>Marasmiineae</taxon>
        <taxon>Omphalotaceae</taxon>
        <taxon>Lentinula</taxon>
    </lineage>
</organism>
<evidence type="ECO:0000313" key="1">
    <source>
        <dbReference type="EMBL" id="KAJ3779465.1"/>
    </source>
</evidence>
<reference evidence="1" key="1">
    <citation type="submission" date="2022-08" db="EMBL/GenBank/DDBJ databases">
        <authorList>
            <consortium name="DOE Joint Genome Institute"/>
            <person name="Min B."/>
            <person name="Riley R."/>
            <person name="Sierra-Patev S."/>
            <person name="Naranjo-Ortiz M."/>
            <person name="Looney B."/>
            <person name="Konkel Z."/>
            <person name="Slot J.C."/>
            <person name="Sakamoto Y."/>
            <person name="Steenwyk J.L."/>
            <person name="Rokas A."/>
            <person name="Carro J."/>
            <person name="Camarero S."/>
            <person name="Ferreira P."/>
            <person name="Molpeceres G."/>
            <person name="Ruiz-Duenas F.J."/>
            <person name="Serrano A."/>
            <person name="Henrissat B."/>
            <person name="Drula E."/>
            <person name="Hughes K.W."/>
            <person name="Mata J.L."/>
            <person name="Ishikawa N.K."/>
            <person name="Vargas-Isla R."/>
            <person name="Ushijima S."/>
            <person name="Smith C.A."/>
            <person name="Ahrendt S."/>
            <person name="Andreopoulos W."/>
            <person name="He G."/>
            <person name="Labutti K."/>
            <person name="Lipzen A."/>
            <person name="Ng V."/>
            <person name="Sandor L."/>
            <person name="Barry K."/>
            <person name="Martinez A.T."/>
            <person name="Xiao Y."/>
            <person name="Gibbons J.G."/>
            <person name="Terashima K."/>
            <person name="Hibbett D.S."/>
            <person name="Grigoriev I.V."/>
        </authorList>
    </citation>
    <scope>NUCLEOTIDE SEQUENCE</scope>
    <source>
        <strain evidence="1">TFB10291</strain>
    </source>
</reference>
<comment type="caution">
    <text evidence="1">The sequence shown here is derived from an EMBL/GenBank/DDBJ whole genome shotgun (WGS) entry which is preliminary data.</text>
</comment>
<protein>
    <submittedName>
        <fullName evidence="1">Uncharacterized protein</fullName>
    </submittedName>
</protein>
<dbReference type="EMBL" id="MU794852">
    <property type="protein sequence ID" value="KAJ3779465.1"/>
    <property type="molecule type" value="Genomic_DNA"/>
</dbReference>
<proteinExistence type="predicted"/>
<name>A0AA38NMQ0_9AGAR</name>
<dbReference type="AlphaFoldDB" id="A0AA38NMQ0"/>
<gene>
    <name evidence="1" type="ORF">GGU10DRAFT_382495</name>
</gene>
<sequence length="274" mass="32407">MVQIATTDLNEGCFHALIDSNVYTFVHGKPHNFPVIPPKDQVLDSSNKISLPDFYNPTWVTRNYPFLGFVPSSNPFKCTFLRCLDYSFDMLPIDVVEERPLRFRLRPSLVKEWDSLERNMRLFLHACMRVSRMPYPDLQLWSYPSYIGYLRKWPTMLSARQAAYRSSQAFIPLIASISFFLHLLYSADNKWEKIIQSTSPPVALPEEHPNWNFWSERQKEEAKFRHVSVLTKWEWKSLLQEETKISWEWLSYFEEEVLKVPMQIYLSCYIGGTV</sequence>
<keyword evidence="2" id="KW-1185">Reference proteome</keyword>
<dbReference type="Proteomes" id="UP001163798">
    <property type="component" value="Unassembled WGS sequence"/>
</dbReference>